<name>A0A150GVS9_GONPE</name>
<reference evidence="2" key="1">
    <citation type="journal article" date="2016" name="Nat. Commun.">
        <title>The Gonium pectorale genome demonstrates co-option of cell cycle regulation during the evolution of multicellularity.</title>
        <authorList>
            <person name="Hanschen E.R."/>
            <person name="Marriage T.N."/>
            <person name="Ferris P.J."/>
            <person name="Hamaji T."/>
            <person name="Toyoda A."/>
            <person name="Fujiyama A."/>
            <person name="Neme R."/>
            <person name="Noguchi H."/>
            <person name="Minakuchi Y."/>
            <person name="Suzuki M."/>
            <person name="Kawai-Toyooka H."/>
            <person name="Smith D.R."/>
            <person name="Sparks H."/>
            <person name="Anderson J."/>
            <person name="Bakaric R."/>
            <person name="Luria V."/>
            <person name="Karger A."/>
            <person name="Kirschner M.W."/>
            <person name="Durand P.M."/>
            <person name="Michod R.E."/>
            <person name="Nozaki H."/>
            <person name="Olson B.J."/>
        </authorList>
    </citation>
    <scope>NUCLEOTIDE SEQUENCE [LARGE SCALE GENOMIC DNA]</scope>
    <source>
        <strain evidence="2">NIES-2863</strain>
    </source>
</reference>
<dbReference type="EMBL" id="LSYV01000007">
    <property type="protein sequence ID" value="KXZ53798.1"/>
    <property type="molecule type" value="Genomic_DNA"/>
</dbReference>
<dbReference type="Proteomes" id="UP000075714">
    <property type="component" value="Unassembled WGS sequence"/>
</dbReference>
<protein>
    <submittedName>
        <fullName evidence="1">Uncharacterized protein</fullName>
    </submittedName>
</protein>
<comment type="caution">
    <text evidence="1">The sequence shown here is derived from an EMBL/GenBank/DDBJ whole genome shotgun (WGS) entry which is preliminary data.</text>
</comment>
<accession>A0A150GVS9</accession>
<keyword evidence="2" id="KW-1185">Reference proteome</keyword>
<dbReference type="AlphaFoldDB" id="A0A150GVS9"/>
<evidence type="ECO:0000313" key="1">
    <source>
        <dbReference type="EMBL" id="KXZ53798.1"/>
    </source>
</evidence>
<proteinExistence type="predicted"/>
<gene>
    <name evidence="1" type="ORF">GPECTOR_6g716</name>
</gene>
<organism evidence="1 2">
    <name type="scientific">Gonium pectorale</name>
    <name type="common">Green alga</name>
    <dbReference type="NCBI Taxonomy" id="33097"/>
    <lineage>
        <taxon>Eukaryota</taxon>
        <taxon>Viridiplantae</taxon>
        <taxon>Chlorophyta</taxon>
        <taxon>core chlorophytes</taxon>
        <taxon>Chlorophyceae</taxon>
        <taxon>CS clade</taxon>
        <taxon>Chlamydomonadales</taxon>
        <taxon>Volvocaceae</taxon>
        <taxon>Gonium</taxon>
    </lineage>
</organism>
<evidence type="ECO:0000313" key="2">
    <source>
        <dbReference type="Proteomes" id="UP000075714"/>
    </source>
</evidence>
<sequence length="110" mass="11539">MAAKFINGASGHSDTLSRTLQLEAIADTLKDLADASQAGSESDGHDAEAAMGVLLDKLAEMRIEQAPEVQRSGEMALESAHRQGEEAALLGMIHKTELMALLLKARAPGG</sequence>